<feature type="transmembrane region" description="Helical" evidence="9">
    <location>
        <begin position="141"/>
        <end position="164"/>
    </location>
</feature>
<dbReference type="SUPFAM" id="SSF161098">
    <property type="entry name" value="MetI-like"/>
    <property type="match status" value="1"/>
</dbReference>
<dbReference type="CDD" id="cd06261">
    <property type="entry name" value="TM_PBP2"/>
    <property type="match status" value="1"/>
</dbReference>
<sequence length="216" mass="22500">MEFLTEHFDDFVNGFFRSLSIALWGAVGSLLLGTLLAVFRVSPIPVLQGFGAAYVTLVRNTPLTVLLFGMAFGVPGLGINASFYLFGVVTLILYTAAFVCEAIRSGIATVPIGQAEAARAIGLTFGQSLGLVILPQAMRSVVPPVGSVIIAMIKNSAVVGAAGVGSDLFSVYKRMTSALGYAPLPVLTAVAVAFLIMTLSTGALLALAERRMAVAR</sequence>
<dbReference type="RefSeq" id="WP_104430874.1">
    <property type="nucleotide sequence ID" value="NZ_PTJD01000001.1"/>
</dbReference>
<evidence type="ECO:0000313" key="12">
    <source>
        <dbReference type="Proteomes" id="UP000239485"/>
    </source>
</evidence>
<evidence type="ECO:0000256" key="4">
    <source>
        <dbReference type="ARBA" id="ARBA00022475"/>
    </source>
</evidence>
<evidence type="ECO:0000256" key="5">
    <source>
        <dbReference type="ARBA" id="ARBA00022692"/>
    </source>
</evidence>
<dbReference type="Pfam" id="PF00528">
    <property type="entry name" value="BPD_transp_1"/>
    <property type="match status" value="1"/>
</dbReference>
<evidence type="ECO:0000256" key="3">
    <source>
        <dbReference type="ARBA" id="ARBA00022448"/>
    </source>
</evidence>
<comment type="caution">
    <text evidence="11">The sequence shown here is derived from an EMBL/GenBank/DDBJ whole genome shotgun (WGS) entry which is preliminary data.</text>
</comment>
<dbReference type="OrthoDB" id="3181282at2"/>
<evidence type="ECO:0000256" key="6">
    <source>
        <dbReference type="ARBA" id="ARBA00022970"/>
    </source>
</evidence>
<evidence type="ECO:0000256" key="2">
    <source>
        <dbReference type="ARBA" id="ARBA00010072"/>
    </source>
</evidence>
<dbReference type="InterPro" id="IPR000515">
    <property type="entry name" value="MetI-like"/>
</dbReference>
<feature type="transmembrane region" description="Helical" evidence="9">
    <location>
        <begin position="81"/>
        <end position="100"/>
    </location>
</feature>
<dbReference type="Gene3D" id="1.10.3720.10">
    <property type="entry name" value="MetI-like"/>
    <property type="match status" value="1"/>
</dbReference>
<comment type="similarity">
    <text evidence="2">Belongs to the binding-protein-dependent transport system permease family. HisMQ subfamily.</text>
</comment>
<dbReference type="InterPro" id="IPR043429">
    <property type="entry name" value="ArtM/GltK/GlnP/TcyL/YhdX-like"/>
</dbReference>
<feature type="transmembrane region" description="Helical" evidence="9">
    <location>
        <begin position="51"/>
        <end position="75"/>
    </location>
</feature>
<protein>
    <submittedName>
        <fullName evidence="11">Glutamate transport system permease protein</fullName>
    </submittedName>
</protein>
<organism evidence="11 12">
    <name type="scientific">Kineococcus xinjiangensis</name>
    <dbReference type="NCBI Taxonomy" id="512762"/>
    <lineage>
        <taxon>Bacteria</taxon>
        <taxon>Bacillati</taxon>
        <taxon>Actinomycetota</taxon>
        <taxon>Actinomycetes</taxon>
        <taxon>Kineosporiales</taxon>
        <taxon>Kineosporiaceae</taxon>
        <taxon>Kineococcus</taxon>
    </lineage>
</organism>
<evidence type="ECO:0000256" key="9">
    <source>
        <dbReference type="RuleBase" id="RU363032"/>
    </source>
</evidence>
<dbReference type="PROSITE" id="PS50928">
    <property type="entry name" value="ABC_TM1"/>
    <property type="match status" value="1"/>
</dbReference>
<feature type="transmembrane region" description="Helical" evidence="9">
    <location>
        <begin position="20"/>
        <end position="39"/>
    </location>
</feature>
<dbReference type="GO" id="GO:0022857">
    <property type="term" value="F:transmembrane transporter activity"/>
    <property type="evidence" value="ECO:0007669"/>
    <property type="project" value="InterPro"/>
</dbReference>
<evidence type="ECO:0000256" key="1">
    <source>
        <dbReference type="ARBA" id="ARBA00004651"/>
    </source>
</evidence>
<dbReference type="AlphaFoldDB" id="A0A2S6IW01"/>
<gene>
    <name evidence="11" type="ORF">CLV92_101151</name>
</gene>
<keyword evidence="6" id="KW-0029">Amino-acid transport</keyword>
<dbReference type="EMBL" id="PTJD01000001">
    <property type="protein sequence ID" value="PPK98456.1"/>
    <property type="molecule type" value="Genomic_DNA"/>
</dbReference>
<dbReference type="InterPro" id="IPR010065">
    <property type="entry name" value="AA_ABC_transptr_permease_3TM"/>
</dbReference>
<evidence type="ECO:0000256" key="8">
    <source>
        <dbReference type="ARBA" id="ARBA00023136"/>
    </source>
</evidence>
<dbReference type="PANTHER" id="PTHR30614:SF37">
    <property type="entry name" value="AMINO-ACID ABC TRANSPORTER PERMEASE PROTEIN YHDX-RELATED"/>
    <property type="match status" value="1"/>
</dbReference>
<keyword evidence="12" id="KW-1185">Reference proteome</keyword>
<name>A0A2S6IW01_9ACTN</name>
<dbReference type="PANTHER" id="PTHR30614">
    <property type="entry name" value="MEMBRANE COMPONENT OF AMINO ACID ABC TRANSPORTER"/>
    <property type="match status" value="1"/>
</dbReference>
<evidence type="ECO:0000313" key="11">
    <source>
        <dbReference type="EMBL" id="PPK98456.1"/>
    </source>
</evidence>
<keyword evidence="4" id="KW-1003">Cell membrane</keyword>
<dbReference type="NCBIfam" id="TIGR01726">
    <property type="entry name" value="HEQRo_perm_3TM"/>
    <property type="match status" value="1"/>
</dbReference>
<reference evidence="11 12" key="1">
    <citation type="submission" date="2018-02" db="EMBL/GenBank/DDBJ databases">
        <title>Genomic Encyclopedia of Archaeal and Bacterial Type Strains, Phase II (KMG-II): from individual species to whole genera.</title>
        <authorList>
            <person name="Goeker M."/>
        </authorList>
    </citation>
    <scope>NUCLEOTIDE SEQUENCE [LARGE SCALE GENOMIC DNA]</scope>
    <source>
        <strain evidence="11 12">DSM 22857</strain>
    </source>
</reference>
<keyword evidence="8 9" id="KW-0472">Membrane</keyword>
<proteinExistence type="inferred from homology"/>
<comment type="subcellular location">
    <subcellularLocation>
        <location evidence="1 9">Cell membrane</location>
        <topology evidence="1 9">Multi-pass membrane protein</topology>
    </subcellularLocation>
</comment>
<dbReference type="Proteomes" id="UP000239485">
    <property type="component" value="Unassembled WGS sequence"/>
</dbReference>
<dbReference type="GO" id="GO:0006865">
    <property type="term" value="P:amino acid transport"/>
    <property type="evidence" value="ECO:0007669"/>
    <property type="project" value="UniProtKB-KW"/>
</dbReference>
<accession>A0A2S6IW01</accession>
<dbReference type="GO" id="GO:0043190">
    <property type="term" value="C:ATP-binding cassette (ABC) transporter complex"/>
    <property type="evidence" value="ECO:0007669"/>
    <property type="project" value="InterPro"/>
</dbReference>
<feature type="domain" description="ABC transmembrane type-1" evidence="10">
    <location>
        <begin position="15"/>
        <end position="205"/>
    </location>
</feature>
<keyword evidence="7 9" id="KW-1133">Transmembrane helix</keyword>
<feature type="transmembrane region" description="Helical" evidence="9">
    <location>
        <begin position="184"/>
        <end position="208"/>
    </location>
</feature>
<evidence type="ECO:0000256" key="7">
    <source>
        <dbReference type="ARBA" id="ARBA00022989"/>
    </source>
</evidence>
<keyword evidence="5 9" id="KW-0812">Transmembrane</keyword>
<dbReference type="InterPro" id="IPR035906">
    <property type="entry name" value="MetI-like_sf"/>
</dbReference>
<evidence type="ECO:0000259" key="10">
    <source>
        <dbReference type="PROSITE" id="PS50928"/>
    </source>
</evidence>
<keyword evidence="3 9" id="KW-0813">Transport</keyword>